<keyword evidence="3" id="KW-1185">Reference proteome</keyword>
<protein>
    <submittedName>
        <fullName evidence="2">Aminoglycoside phosphotransferase</fullName>
    </submittedName>
</protein>
<name>A0ABQ5U9E0_9HYPH</name>
<sequence>MRPGRLIGRGKEAEVFEAGEDVLKLYRAGVGQPVVEREAGILARLADLPLPAPQLRGVVEIDGRWGLVMSRAVGQPLAADLRDDTIEAIAQGTAMLHGRIHAQPGTGLESYKARLTAAIGQAEGLEAVEQAGLMQRLAALPDGDRLCHGDFHPANIIGSLEHPVIVDWPDARSGPPAADVGRSYLLLLHNLPAMAEPYLAGYEQHWGLPRAAVLDWLPVLAAARLAENVPAEAERLLALARSGL</sequence>
<feature type="domain" description="Aminoglycoside phosphotransferase" evidence="1">
    <location>
        <begin position="6"/>
        <end position="211"/>
    </location>
</feature>
<gene>
    <name evidence="2" type="ORF">GCM10007913_02620</name>
</gene>
<dbReference type="Gene3D" id="3.90.1200.10">
    <property type="match status" value="1"/>
</dbReference>
<evidence type="ECO:0000313" key="2">
    <source>
        <dbReference type="EMBL" id="GLQ08330.1"/>
    </source>
</evidence>
<dbReference type="InterPro" id="IPR002575">
    <property type="entry name" value="Aminoglycoside_PTrfase"/>
</dbReference>
<evidence type="ECO:0000313" key="3">
    <source>
        <dbReference type="Proteomes" id="UP001161406"/>
    </source>
</evidence>
<reference evidence="2" key="1">
    <citation type="journal article" date="2014" name="Int. J. Syst. Evol. Microbiol.">
        <title>Complete genome of a new Firmicutes species belonging to the dominant human colonic microbiota ('Ruminococcus bicirculans') reveals two chromosomes and a selective capacity to utilize plant glucans.</title>
        <authorList>
            <consortium name="NISC Comparative Sequencing Program"/>
            <person name="Wegmann U."/>
            <person name="Louis P."/>
            <person name="Goesmann A."/>
            <person name="Henrissat B."/>
            <person name="Duncan S.H."/>
            <person name="Flint H.J."/>
        </authorList>
    </citation>
    <scope>NUCLEOTIDE SEQUENCE</scope>
    <source>
        <strain evidence="2">NBRC 103855</strain>
    </source>
</reference>
<proteinExistence type="predicted"/>
<dbReference type="EMBL" id="BSNG01000001">
    <property type="protein sequence ID" value="GLQ08330.1"/>
    <property type="molecule type" value="Genomic_DNA"/>
</dbReference>
<organism evidence="2 3">
    <name type="scientific">Devosia yakushimensis</name>
    <dbReference type="NCBI Taxonomy" id="470028"/>
    <lineage>
        <taxon>Bacteria</taxon>
        <taxon>Pseudomonadati</taxon>
        <taxon>Pseudomonadota</taxon>
        <taxon>Alphaproteobacteria</taxon>
        <taxon>Hyphomicrobiales</taxon>
        <taxon>Devosiaceae</taxon>
        <taxon>Devosia</taxon>
    </lineage>
</organism>
<dbReference type="InterPro" id="IPR011009">
    <property type="entry name" value="Kinase-like_dom_sf"/>
</dbReference>
<dbReference type="RefSeq" id="WP_284387200.1">
    <property type="nucleotide sequence ID" value="NZ_BSNG01000001.1"/>
</dbReference>
<dbReference type="Pfam" id="PF01636">
    <property type="entry name" value="APH"/>
    <property type="match status" value="1"/>
</dbReference>
<accession>A0ABQ5U9E0</accession>
<dbReference type="SUPFAM" id="SSF56112">
    <property type="entry name" value="Protein kinase-like (PK-like)"/>
    <property type="match status" value="1"/>
</dbReference>
<dbReference type="Proteomes" id="UP001161406">
    <property type="component" value="Unassembled WGS sequence"/>
</dbReference>
<reference evidence="2" key="2">
    <citation type="submission" date="2023-01" db="EMBL/GenBank/DDBJ databases">
        <title>Draft genome sequence of Devosia yakushimensis strain NBRC 103855.</title>
        <authorList>
            <person name="Sun Q."/>
            <person name="Mori K."/>
        </authorList>
    </citation>
    <scope>NUCLEOTIDE SEQUENCE</scope>
    <source>
        <strain evidence="2">NBRC 103855</strain>
    </source>
</reference>
<comment type="caution">
    <text evidence="2">The sequence shown here is derived from an EMBL/GenBank/DDBJ whole genome shotgun (WGS) entry which is preliminary data.</text>
</comment>
<evidence type="ECO:0000259" key="1">
    <source>
        <dbReference type="Pfam" id="PF01636"/>
    </source>
</evidence>